<gene>
    <name evidence="2" type="ORF">CIP107547_01667</name>
</gene>
<proteinExistence type="predicted"/>
<dbReference type="AlphaFoldDB" id="A0A6J4WQ09"/>
<sequence length="75" mass="8630">MILKLVSTLGTFQLDGVLCSDVFSRSCFTLTHTTLKTKSYVLPHIVFGVLSPFFFSAYYHVRYDHICISLRIRPQ</sequence>
<accession>A0A6J4WQ09</accession>
<organism evidence="2 3">
    <name type="scientific">Corynebacterium diphtheriae</name>
    <dbReference type="NCBI Taxonomy" id="1717"/>
    <lineage>
        <taxon>Bacteria</taxon>
        <taxon>Bacillati</taxon>
        <taxon>Actinomycetota</taxon>
        <taxon>Actinomycetes</taxon>
        <taxon>Mycobacteriales</taxon>
        <taxon>Corynebacteriaceae</taxon>
        <taxon>Corynebacterium</taxon>
    </lineage>
</organism>
<reference evidence="2 3" key="1">
    <citation type="submission" date="2020-02" db="EMBL/GenBank/DDBJ databases">
        <authorList>
            <person name="Brisse S."/>
        </authorList>
    </citation>
    <scope>NUCLEOTIDE SEQUENCE [LARGE SCALE GENOMIC DNA]</scope>
    <source>
        <strain evidence="2">CIP107547</strain>
    </source>
</reference>
<protein>
    <submittedName>
        <fullName evidence="2">Uncharacterized protein</fullName>
    </submittedName>
</protein>
<dbReference type="KEGG" id="cdip:ERS451417_01482"/>
<name>A0A6J4WQ09_CORDP</name>
<feature type="transmembrane region" description="Helical" evidence="1">
    <location>
        <begin position="43"/>
        <end position="61"/>
    </location>
</feature>
<evidence type="ECO:0000256" key="1">
    <source>
        <dbReference type="SAM" id="Phobius"/>
    </source>
</evidence>
<dbReference type="Proteomes" id="UP000480222">
    <property type="component" value="Unassembled WGS sequence"/>
</dbReference>
<evidence type="ECO:0000313" key="3">
    <source>
        <dbReference type="Proteomes" id="UP000480222"/>
    </source>
</evidence>
<dbReference type="EMBL" id="CADDAV010000020">
    <property type="protein sequence ID" value="CAB0609156.1"/>
    <property type="molecule type" value="Genomic_DNA"/>
</dbReference>
<keyword evidence="1" id="KW-0472">Membrane</keyword>
<keyword evidence="1" id="KW-0812">Transmembrane</keyword>
<comment type="caution">
    <text evidence="2">The sequence shown here is derived from an EMBL/GenBank/DDBJ whole genome shotgun (WGS) entry which is preliminary data.</text>
</comment>
<evidence type="ECO:0000313" key="2">
    <source>
        <dbReference type="EMBL" id="CAB0609156.1"/>
    </source>
</evidence>
<keyword evidence="1" id="KW-1133">Transmembrane helix</keyword>